<dbReference type="RefSeq" id="WP_194446656.1">
    <property type="nucleotide sequence ID" value="NZ_CP063849.1"/>
</dbReference>
<keyword evidence="12 14" id="KW-0418">Kinase</keyword>
<keyword evidence="8 12" id="KW-0067">ATP-binding</keyword>
<keyword evidence="15" id="KW-1185">Reference proteome</keyword>
<dbReference type="GO" id="GO:0000103">
    <property type="term" value="P:sulfate assimilation"/>
    <property type="evidence" value="ECO:0007669"/>
    <property type="project" value="UniProtKB-UniRule"/>
</dbReference>
<dbReference type="EC" id="2.7.1.25" evidence="12"/>
<keyword evidence="7 12" id="KW-0547">Nucleotide-binding</keyword>
<evidence type="ECO:0000256" key="9">
    <source>
        <dbReference type="ARBA" id="ARBA00023134"/>
    </source>
</evidence>
<dbReference type="EMBL" id="CP063849">
    <property type="protein sequence ID" value="QOY84986.1"/>
    <property type="molecule type" value="Genomic_DNA"/>
</dbReference>
<dbReference type="GO" id="GO:0005525">
    <property type="term" value="F:GTP binding"/>
    <property type="evidence" value="ECO:0007669"/>
    <property type="project" value="UniProtKB-KW"/>
</dbReference>
<dbReference type="Gene3D" id="3.40.50.300">
    <property type="entry name" value="P-loop containing nucleotide triphosphate hydrolases"/>
    <property type="match status" value="2"/>
</dbReference>
<feature type="active site" description="Phosphoserine intermediate" evidence="12">
    <location>
        <position position="505"/>
    </location>
</feature>
<evidence type="ECO:0000256" key="12">
    <source>
        <dbReference type="HAMAP-Rule" id="MF_00065"/>
    </source>
</evidence>
<dbReference type="NCBIfam" id="TIGR02034">
    <property type="entry name" value="CysN"/>
    <property type="match status" value="1"/>
</dbReference>
<dbReference type="InterPro" id="IPR059117">
    <property type="entry name" value="APS_kinase_dom"/>
</dbReference>
<reference evidence="14 15" key="1">
    <citation type="submission" date="2020-10" db="EMBL/GenBank/DDBJ databases">
        <title>Complete genome sequence of Paludibaculum fermentans P105T, a facultatively anaerobic acidobacterium capable of dissimilatory Fe(III) reduction.</title>
        <authorList>
            <person name="Dedysh S.N."/>
            <person name="Beletsky A.V."/>
            <person name="Kulichevskaya I.S."/>
            <person name="Mardanov A.V."/>
            <person name="Ravin N.V."/>
        </authorList>
    </citation>
    <scope>NUCLEOTIDE SEQUENCE [LARGE SCALE GENOMIC DNA]</scope>
    <source>
        <strain evidence="14 15">P105</strain>
    </source>
</reference>
<sequence>MESTLLRFTAIGSVDDGKSTLIGRLLHDQSAVYDDQLDSIRRVSREGLDLALITDGLRAEREQGITIDVAYRYFSTPRRRFIIADTPGHEQYTRNMVTGSSTADVAVVLIDARLGVLPQTLRHTYLSWLLGIRRICVAVNKMDAVGFNQSIFESIRAALLQKTSGLPALELAFLPVSALQGDNVVHRGASMPWFDGPTLLEYLETVQPPPAHHSGLRLPVQAVLRGANSDRFYAGQLSGGSVQPGDQVLLLPSGKFQRVASVRLRDEALSSAATPMSISVSLDGHVDLSRGDMIVDPLHPPASTRHLKAILFWMSSDPLSSSKAYLLKHTTQTVCAEITSVDAALDVATLRFEPSSALGLNDIARVTLETQRPIYCDPYTANRATGSFILVDPVSNGTIAAGIIESAEQPAGPSTLSRPGDHAGGVLWLTGLSSSGKSTLAVVIHQRLKDLGYRVEMLDGDIVRKHLSKGLGFSKEDRDENIRRIGFVAELLARNGVVAIVSAISPYRAIRGEVRARIANFIEIYVNAPLAICEQRDVKGLYRRARTGELKGMTGIDDPYEPPVEPEVECRTDLNAVEACVGQVLRYAVDRLDGRSA</sequence>
<dbReference type="PANTHER" id="PTHR23115">
    <property type="entry name" value="TRANSLATION FACTOR"/>
    <property type="match status" value="1"/>
</dbReference>
<comment type="function">
    <text evidence="2">APS kinase catalyzes the synthesis of activated sulfate.</text>
</comment>
<evidence type="ECO:0000313" key="15">
    <source>
        <dbReference type="Proteomes" id="UP000593892"/>
    </source>
</evidence>
<dbReference type="GO" id="GO:0004781">
    <property type="term" value="F:sulfate adenylyltransferase (ATP) activity"/>
    <property type="evidence" value="ECO:0007669"/>
    <property type="project" value="UniProtKB-EC"/>
</dbReference>
<dbReference type="AlphaFoldDB" id="A0A7S7NJV7"/>
<evidence type="ECO:0000256" key="10">
    <source>
        <dbReference type="ARBA" id="ARBA00023268"/>
    </source>
</evidence>
<name>A0A7S7NJV7_PALFE</name>
<comment type="function">
    <text evidence="12">Catalyzes the synthesis of activated sulfate.</text>
</comment>
<dbReference type="UniPathway" id="UPA00140">
    <property type="reaction ID" value="UER00205"/>
</dbReference>
<evidence type="ECO:0000259" key="13">
    <source>
        <dbReference type="PROSITE" id="PS51722"/>
    </source>
</evidence>
<dbReference type="InterPro" id="IPR027417">
    <property type="entry name" value="P-loop_NTPase"/>
</dbReference>
<comment type="catalytic activity">
    <reaction evidence="11">
        <text>sulfate + ATP + H(+) = adenosine 5'-phosphosulfate + diphosphate</text>
        <dbReference type="Rhea" id="RHEA:18133"/>
        <dbReference type="ChEBI" id="CHEBI:15378"/>
        <dbReference type="ChEBI" id="CHEBI:16189"/>
        <dbReference type="ChEBI" id="CHEBI:30616"/>
        <dbReference type="ChEBI" id="CHEBI:33019"/>
        <dbReference type="ChEBI" id="CHEBI:58243"/>
        <dbReference type="EC" id="2.7.7.4"/>
    </reaction>
</comment>
<dbReference type="PRINTS" id="PR00315">
    <property type="entry name" value="ELONGATNFCT"/>
</dbReference>
<evidence type="ECO:0000256" key="1">
    <source>
        <dbReference type="ARBA" id="ARBA00001823"/>
    </source>
</evidence>
<dbReference type="Proteomes" id="UP000593892">
    <property type="component" value="Chromosome"/>
</dbReference>
<dbReference type="InterPro" id="IPR044139">
    <property type="entry name" value="CysN_NoDQ_III"/>
</dbReference>
<dbReference type="InterPro" id="IPR011779">
    <property type="entry name" value="SO4_adenylTrfase_lsu"/>
</dbReference>
<dbReference type="CDD" id="cd04166">
    <property type="entry name" value="CysN_ATPS"/>
    <property type="match status" value="1"/>
</dbReference>
<evidence type="ECO:0000256" key="2">
    <source>
        <dbReference type="ARBA" id="ARBA00002357"/>
    </source>
</evidence>
<dbReference type="InterPro" id="IPR050100">
    <property type="entry name" value="TRAFAC_GTPase_members"/>
</dbReference>
<dbReference type="SUPFAM" id="SSF52540">
    <property type="entry name" value="P-loop containing nucleoside triphosphate hydrolases"/>
    <property type="match status" value="2"/>
</dbReference>
<comment type="similarity">
    <text evidence="3">In the C-terminal section; belongs to the APS kinase family.</text>
</comment>
<dbReference type="InterPro" id="IPR000795">
    <property type="entry name" value="T_Tr_GTP-bd_dom"/>
</dbReference>
<dbReference type="CDD" id="cd04095">
    <property type="entry name" value="CysN_NoDQ_III"/>
    <property type="match status" value="1"/>
</dbReference>
<dbReference type="SUPFAM" id="SSF50447">
    <property type="entry name" value="Translation proteins"/>
    <property type="match status" value="1"/>
</dbReference>
<dbReference type="PROSITE" id="PS00301">
    <property type="entry name" value="G_TR_1"/>
    <property type="match status" value="1"/>
</dbReference>
<evidence type="ECO:0000256" key="8">
    <source>
        <dbReference type="ARBA" id="ARBA00022840"/>
    </source>
</evidence>
<dbReference type="GO" id="GO:0070814">
    <property type="term" value="P:hydrogen sulfide biosynthetic process"/>
    <property type="evidence" value="ECO:0007669"/>
    <property type="project" value="UniProtKB-UniRule"/>
</dbReference>
<evidence type="ECO:0000256" key="5">
    <source>
        <dbReference type="ARBA" id="ARBA00022679"/>
    </source>
</evidence>
<evidence type="ECO:0000313" key="14">
    <source>
        <dbReference type="EMBL" id="QOY84986.1"/>
    </source>
</evidence>
<dbReference type="HAMAP" id="MF_00065">
    <property type="entry name" value="Adenylyl_sulf_kinase"/>
    <property type="match status" value="1"/>
</dbReference>
<evidence type="ECO:0000256" key="3">
    <source>
        <dbReference type="ARBA" id="ARBA00005438"/>
    </source>
</evidence>
<dbReference type="Pfam" id="PF22594">
    <property type="entry name" value="GTP-eEF1A_C"/>
    <property type="match status" value="1"/>
</dbReference>
<dbReference type="Pfam" id="PF01583">
    <property type="entry name" value="APS_kinase"/>
    <property type="match status" value="1"/>
</dbReference>
<dbReference type="InterPro" id="IPR031157">
    <property type="entry name" value="G_TR_CS"/>
</dbReference>
<dbReference type="FunFam" id="3.40.50.300:FF:000119">
    <property type="entry name" value="Sulfate adenylyltransferase subunit 1"/>
    <property type="match status" value="1"/>
</dbReference>
<dbReference type="InterPro" id="IPR041757">
    <property type="entry name" value="CysN_GTP-bd"/>
</dbReference>
<keyword evidence="10" id="KW-0511">Multifunctional enzyme</keyword>
<proteinExistence type="inferred from homology"/>
<accession>A0A7S7NJV7</accession>
<dbReference type="Pfam" id="PF00009">
    <property type="entry name" value="GTP_EFTU"/>
    <property type="match status" value="1"/>
</dbReference>
<feature type="domain" description="Tr-type G" evidence="13">
    <location>
        <begin position="3"/>
        <end position="211"/>
    </location>
</feature>
<dbReference type="InterPro" id="IPR009000">
    <property type="entry name" value="Transl_B-barrel_sf"/>
</dbReference>
<dbReference type="PROSITE" id="PS51722">
    <property type="entry name" value="G_TR_2"/>
    <property type="match status" value="1"/>
</dbReference>
<evidence type="ECO:0000256" key="11">
    <source>
        <dbReference type="ARBA" id="ARBA00049370"/>
    </source>
</evidence>
<comment type="pathway">
    <text evidence="12">Sulfur metabolism; hydrogen sulfide biosynthesis; sulfite from sulfate: step 2/3.</text>
</comment>
<dbReference type="GO" id="GO:0004020">
    <property type="term" value="F:adenylylsulfate kinase activity"/>
    <property type="evidence" value="ECO:0007669"/>
    <property type="project" value="UniProtKB-UniRule"/>
</dbReference>
<keyword evidence="6" id="KW-0548">Nucleotidyltransferase</keyword>
<gene>
    <name evidence="12 14" type="primary">cysC</name>
    <name evidence="14" type="ORF">IRI77_19205</name>
</gene>
<evidence type="ECO:0000256" key="7">
    <source>
        <dbReference type="ARBA" id="ARBA00022741"/>
    </source>
</evidence>
<comment type="catalytic activity">
    <reaction evidence="1 12">
        <text>adenosine 5'-phosphosulfate + ATP = 3'-phosphoadenylyl sulfate + ADP + H(+)</text>
        <dbReference type="Rhea" id="RHEA:24152"/>
        <dbReference type="ChEBI" id="CHEBI:15378"/>
        <dbReference type="ChEBI" id="CHEBI:30616"/>
        <dbReference type="ChEBI" id="CHEBI:58243"/>
        <dbReference type="ChEBI" id="CHEBI:58339"/>
        <dbReference type="ChEBI" id="CHEBI:456216"/>
        <dbReference type="EC" id="2.7.1.25"/>
    </reaction>
</comment>
<protein>
    <recommendedName>
        <fullName evidence="12">Adenylyl-sulfate kinase</fullName>
        <ecNumber evidence="12">2.7.1.25</ecNumber>
    </recommendedName>
    <alternativeName>
        <fullName evidence="12">APS kinase</fullName>
    </alternativeName>
    <alternativeName>
        <fullName evidence="12">ATP adenosine-5'-phosphosulfate 3'-phosphotransferase</fullName>
    </alternativeName>
    <alternativeName>
        <fullName evidence="12">Adenosine-5'-phosphosulfate kinase</fullName>
    </alternativeName>
</protein>
<evidence type="ECO:0000256" key="4">
    <source>
        <dbReference type="ARBA" id="ARBA00007237"/>
    </source>
</evidence>
<organism evidence="14 15">
    <name type="scientific">Paludibaculum fermentans</name>
    <dbReference type="NCBI Taxonomy" id="1473598"/>
    <lineage>
        <taxon>Bacteria</taxon>
        <taxon>Pseudomonadati</taxon>
        <taxon>Acidobacteriota</taxon>
        <taxon>Terriglobia</taxon>
        <taxon>Bryobacterales</taxon>
        <taxon>Bryobacteraceae</taxon>
        <taxon>Paludibaculum</taxon>
    </lineage>
</organism>
<comment type="similarity">
    <text evidence="12">Belongs to the APS kinase family.</text>
</comment>
<dbReference type="NCBIfam" id="NF002059">
    <property type="entry name" value="PRK00889.1"/>
    <property type="match status" value="1"/>
</dbReference>
<evidence type="ECO:0000256" key="6">
    <source>
        <dbReference type="ARBA" id="ARBA00022695"/>
    </source>
</evidence>
<dbReference type="GO" id="GO:0003924">
    <property type="term" value="F:GTPase activity"/>
    <property type="evidence" value="ECO:0007669"/>
    <property type="project" value="InterPro"/>
</dbReference>
<keyword evidence="9" id="KW-0342">GTP-binding</keyword>
<dbReference type="SUPFAM" id="SSF50465">
    <property type="entry name" value="EF-Tu/eEF-1alpha/eIF2-gamma C-terminal domain"/>
    <property type="match status" value="1"/>
</dbReference>
<dbReference type="GO" id="GO:0005524">
    <property type="term" value="F:ATP binding"/>
    <property type="evidence" value="ECO:0007669"/>
    <property type="project" value="UniProtKB-UniRule"/>
</dbReference>
<keyword evidence="5 12" id="KW-0808">Transferase</keyword>
<dbReference type="NCBIfam" id="NF004035">
    <property type="entry name" value="PRK05506.1"/>
    <property type="match status" value="1"/>
</dbReference>
<dbReference type="CDD" id="cd02027">
    <property type="entry name" value="APSK"/>
    <property type="match status" value="1"/>
</dbReference>
<keyword evidence="12" id="KW-0597">Phosphoprotein</keyword>
<dbReference type="InterPro" id="IPR009001">
    <property type="entry name" value="Transl_elong_EF1A/Init_IF2_C"/>
</dbReference>
<feature type="binding site" evidence="12">
    <location>
        <begin position="431"/>
        <end position="438"/>
    </location>
    <ligand>
        <name>ATP</name>
        <dbReference type="ChEBI" id="CHEBI:30616"/>
    </ligand>
</feature>
<dbReference type="InterPro" id="IPR054696">
    <property type="entry name" value="GTP-eEF1A_C"/>
</dbReference>
<dbReference type="Gene3D" id="2.40.30.10">
    <property type="entry name" value="Translation factors"/>
    <property type="match status" value="2"/>
</dbReference>
<dbReference type="NCBIfam" id="NF003013">
    <property type="entry name" value="PRK03846.1"/>
    <property type="match status" value="1"/>
</dbReference>
<comment type="similarity">
    <text evidence="4">In the N-terminal section; belongs to the TRAFAC class translation factor GTPase superfamily. Classic translation factor GTPase family. CysN/NodQ subfamily.</text>
</comment>
<dbReference type="InterPro" id="IPR002891">
    <property type="entry name" value="APS"/>
</dbReference>
<dbReference type="NCBIfam" id="TIGR00455">
    <property type="entry name" value="apsK"/>
    <property type="match status" value="1"/>
</dbReference>
<dbReference type="KEGG" id="pfer:IRI77_19205"/>